<dbReference type="EMBL" id="LAZR01043255">
    <property type="protein sequence ID" value="KKL07535.1"/>
    <property type="molecule type" value="Genomic_DNA"/>
</dbReference>
<feature type="non-terminal residue" evidence="1">
    <location>
        <position position="22"/>
    </location>
</feature>
<gene>
    <name evidence="1" type="ORF">LCGC14_2585070</name>
</gene>
<protein>
    <submittedName>
        <fullName evidence="1">Uncharacterized protein</fullName>
    </submittedName>
</protein>
<comment type="caution">
    <text evidence="1">The sequence shown here is derived from an EMBL/GenBank/DDBJ whole genome shotgun (WGS) entry which is preliminary data.</text>
</comment>
<dbReference type="AlphaFoldDB" id="A0A0F9ADP3"/>
<organism evidence="1">
    <name type="scientific">marine sediment metagenome</name>
    <dbReference type="NCBI Taxonomy" id="412755"/>
    <lineage>
        <taxon>unclassified sequences</taxon>
        <taxon>metagenomes</taxon>
        <taxon>ecological metagenomes</taxon>
    </lineage>
</organism>
<proteinExistence type="predicted"/>
<reference evidence="1" key="1">
    <citation type="journal article" date="2015" name="Nature">
        <title>Complex archaea that bridge the gap between prokaryotes and eukaryotes.</title>
        <authorList>
            <person name="Spang A."/>
            <person name="Saw J.H."/>
            <person name="Jorgensen S.L."/>
            <person name="Zaremba-Niedzwiedzka K."/>
            <person name="Martijn J."/>
            <person name="Lind A.E."/>
            <person name="van Eijk R."/>
            <person name="Schleper C."/>
            <person name="Guy L."/>
            <person name="Ettema T.J."/>
        </authorList>
    </citation>
    <scope>NUCLEOTIDE SEQUENCE</scope>
</reference>
<sequence length="22" mass="2483">MRPKCTHHCHDLTLATLIACFA</sequence>
<accession>A0A0F9ADP3</accession>
<name>A0A0F9ADP3_9ZZZZ</name>
<evidence type="ECO:0000313" key="1">
    <source>
        <dbReference type="EMBL" id="KKL07535.1"/>
    </source>
</evidence>